<evidence type="ECO:0000313" key="4">
    <source>
        <dbReference type="Proteomes" id="UP000028999"/>
    </source>
</evidence>
<reference evidence="3 4" key="1">
    <citation type="journal article" date="2014" name="Science">
        <title>Plant genetics. Early allopolyploid evolution in the post-Neolithic Brassica napus oilseed genome.</title>
        <authorList>
            <person name="Chalhoub B."/>
            <person name="Denoeud F."/>
            <person name="Liu S."/>
            <person name="Parkin I.A."/>
            <person name="Tang H."/>
            <person name="Wang X."/>
            <person name="Chiquet J."/>
            <person name="Belcram H."/>
            <person name="Tong C."/>
            <person name="Samans B."/>
            <person name="Correa M."/>
            <person name="Da Silva C."/>
            <person name="Just J."/>
            <person name="Falentin C."/>
            <person name="Koh C.S."/>
            <person name="Le Clainche I."/>
            <person name="Bernard M."/>
            <person name="Bento P."/>
            <person name="Noel B."/>
            <person name="Labadie K."/>
            <person name="Alberti A."/>
            <person name="Charles M."/>
            <person name="Arnaud D."/>
            <person name="Guo H."/>
            <person name="Daviaud C."/>
            <person name="Alamery S."/>
            <person name="Jabbari K."/>
            <person name="Zhao M."/>
            <person name="Edger P.P."/>
            <person name="Chelaifa H."/>
            <person name="Tack D."/>
            <person name="Lassalle G."/>
            <person name="Mestiri I."/>
            <person name="Schnel N."/>
            <person name="Le Paslier M.C."/>
            <person name="Fan G."/>
            <person name="Renault V."/>
            <person name="Bayer P.E."/>
            <person name="Golicz A.A."/>
            <person name="Manoli S."/>
            <person name="Lee T.H."/>
            <person name="Thi V.H."/>
            <person name="Chalabi S."/>
            <person name="Hu Q."/>
            <person name="Fan C."/>
            <person name="Tollenaere R."/>
            <person name="Lu Y."/>
            <person name="Battail C."/>
            <person name="Shen J."/>
            <person name="Sidebottom C.H."/>
            <person name="Wang X."/>
            <person name="Canaguier A."/>
            <person name="Chauveau A."/>
            <person name="Berard A."/>
            <person name="Deniot G."/>
            <person name="Guan M."/>
            <person name="Liu Z."/>
            <person name="Sun F."/>
            <person name="Lim Y.P."/>
            <person name="Lyons E."/>
            <person name="Town C.D."/>
            <person name="Bancroft I."/>
            <person name="Wang X."/>
            <person name="Meng J."/>
            <person name="Ma J."/>
            <person name="Pires J.C."/>
            <person name="King G.J."/>
            <person name="Brunel D."/>
            <person name="Delourme R."/>
            <person name="Renard M."/>
            <person name="Aury J.M."/>
            <person name="Adams K.L."/>
            <person name="Batley J."/>
            <person name="Snowdon R.J."/>
            <person name="Tost J."/>
            <person name="Edwards D."/>
            <person name="Zhou Y."/>
            <person name="Hua W."/>
            <person name="Sharpe A.G."/>
            <person name="Paterson A.H."/>
            <person name="Guan C."/>
            <person name="Wincker P."/>
        </authorList>
    </citation>
    <scope>NUCLEOTIDE SEQUENCE [LARGE SCALE GENOMIC DNA]</scope>
    <source>
        <strain evidence="4">cv. Darmor-bzh</strain>
    </source>
</reference>
<evidence type="ECO:0000256" key="1">
    <source>
        <dbReference type="SAM" id="Phobius"/>
    </source>
</evidence>
<evidence type="ECO:0000313" key="2">
    <source>
        <dbReference type="EMBL" id="CAF2142421.1"/>
    </source>
</evidence>
<dbReference type="EMBL" id="LK032575">
    <property type="protein sequence ID" value="CDY43971.1"/>
    <property type="molecule type" value="Genomic_DNA"/>
</dbReference>
<gene>
    <name evidence="3" type="primary">BnaA02g24490D</name>
    <name evidence="2" type="ORF">DARMORV10_A02P29930.1</name>
    <name evidence="3" type="ORF">GSBRNA2T00079357001</name>
</gene>
<accession>A0A078I2D5</accession>
<protein>
    <submittedName>
        <fullName evidence="2">(rape) hypothetical protein</fullName>
    </submittedName>
    <submittedName>
        <fullName evidence="3">BnaA02g24490D protein</fullName>
    </submittedName>
</protein>
<dbReference type="PaxDb" id="3708-A0A078I2D5"/>
<name>A0A078I2D5_BRANA</name>
<sequence>MYIFEIIILDRFFYLFILIKYINYILAIIDNCRQVLHLTKLYLRSYLTCYYSYDHPTDDGLITIVPFLETLAVADDVRPIIGKRFGNKE</sequence>
<reference evidence="3" key="2">
    <citation type="submission" date="2014-06" db="EMBL/GenBank/DDBJ databases">
        <authorList>
            <person name="Genoscope - CEA"/>
        </authorList>
    </citation>
    <scope>NUCLEOTIDE SEQUENCE</scope>
</reference>
<dbReference type="STRING" id="3708.A0A078I2D5"/>
<dbReference type="Proteomes" id="UP000028999">
    <property type="component" value="Unassembled WGS sequence"/>
</dbReference>
<keyword evidence="4" id="KW-1185">Reference proteome</keyword>
<evidence type="ECO:0000313" key="3">
    <source>
        <dbReference type="EMBL" id="CDY43971.1"/>
    </source>
</evidence>
<reference evidence="2" key="3">
    <citation type="submission" date="2021-01" db="EMBL/GenBank/DDBJ databases">
        <authorList>
            <consortium name="Genoscope - CEA"/>
            <person name="William W."/>
        </authorList>
    </citation>
    <scope>NUCLEOTIDE SEQUENCE</scope>
</reference>
<organism evidence="3 4">
    <name type="scientific">Brassica napus</name>
    <name type="common">Rape</name>
    <dbReference type="NCBI Taxonomy" id="3708"/>
    <lineage>
        <taxon>Eukaryota</taxon>
        <taxon>Viridiplantae</taxon>
        <taxon>Streptophyta</taxon>
        <taxon>Embryophyta</taxon>
        <taxon>Tracheophyta</taxon>
        <taxon>Spermatophyta</taxon>
        <taxon>Magnoliopsida</taxon>
        <taxon>eudicotyledons</taxon>
        <taxon>Gunneridae</taxon>
        <taxon>Pentapetalae</taxon>
        <taxon>rosids</taxon>
        <taxon>malvids</taxon>
        <taxon>Brassicales</taxon>
        <taxon>Brassicaceae</taxon>
        <taxon>Brassiceae</taxon>
        <taxon>Brassica</taxon>
    </lineage>
</organism>
<dbReference type="EMBL" id="HG994356">
    <property type="protein sequence ID" value="CAF2142421.1"/>
    <property type="molecule type" value="Genomic_DNA"/>
</dbReference>
<dbReference type="Gramene" id="CDY43971">
    <property type="protein sequence ID" value="CDY43971"/>
    <property type="gene ID" value="GSBRNA2T00079357001"/>
</dbReference>
<feature type="transmembrane region" description="Helical" evidence="1">
    <location>
        <begin position="12"/>
        <end position="29"/>
    </location>
</feature>
<keyword evidence="1" id="KW-0472">Membrane</keyword>
<keyword evidence="1" id="KW-0812">Transmembrane</keyword>
<dbReference type="AlphaFoldDB" id="A0A078I2D5"/>
<proteinExistence type="predicted"/>
<dbReference type="Proteomes" id="UP001295469">
    <property type="component" value="Chromosome A02"/>
</dbReference>
<keyword evidence="1" id="KW-1133">Transmembrane helix</keyword>